<dbReference type="SUPFAM" id="SSF53756">
    <property type="entry name" value="UDP-Glycosyltransferase/glycogen phosphorylase"/>
    <property type="match status" value="1"/>
</dbReference>
<organism evidence="3 4">
    <name type="scientific">Stakelama pacifica</name>
    <dbReference type="NCBI Taxonomy" id="517720"/>
    <lineage>
        <taxon>Bacteria</taxon>
        <taxon>Pseudomonadati</taxon>
        <taxon>Pseudomonadota</taxon>
        <taxon>Alphaproteobacteria</taxon>
        <taxon>Sphingomonadales</taxon>
        <taxon>Sphingomonadaceae</taxon>
        <taxon>Stakelama</taxon>
    </lineage>
</organism>
<accession>A0A4R6FGL6</accession>
<evidence type="ECO:0000313" key="3">
    <source>
        <dbReference type="EMBL" id="TDN79564.1"/>
    </source>
</evidence>
<protein>
    <submittedName>
        <fullName evidence="3">Glycosyltransferase involved in cell wall biosynthesis</fullName>
    </submittedName>
</protein>
<evidence type="ECO:0000256" key="1">
    <source>
        <dbReference type="SAM" id="MobiDB-lite"/>
    </source>
</evidence>
<dbReference type="EMBL" id="SNWD01000012">
    <property type="protein sequence ID" value="TDN79564.1"/>
    <property type="molecule type" value="Genomic_DNA"/>
</dbReference>
<dbReference type="AlphaFoldDB" id="A0A4R6FGL6"/>
<reference evidence="3 4" key="1">
    <citation type="submission" date="2019-03" db="EMBL/GenBank/DDBJ databases">
        <title>Genomic Encyclopedia of Type Strains, Phase IV (KMG-IV): sequencing the most valuable type-strain genomes for metagenomic binning, comparative biology and taxonomic classification.</title>
        <authorList>
            <person name="Goeker M."/>
        </authorList>
    </citation>
    <scope>NUCLEOTIDE SEQUENCE [LARGE SCALE GENOMIC DNA]</scope>
    <source>
        <strain evidence="3 4">DSM 25059</strain>
    </source>
</reference>
<gene>
    <name evidence="3" type="ORF">EV664_11243</name>
</gene>
<dbReference type="PANTHER" id="PTHR46401:SF8">
    <property type="entry name" value="BLL6006 PROTEIN"/>
    <property type="match status" value="1"/>
</dbReference>
<name>A0A4R6FGL6_9SPHN</name>
<dbReference type="GO" id="GO:0016757">
    <property type="term" value="F:glycosyltransferase activity"/>
    <property type="evidence" value="ECO:0007669"/>
    <property type="project" value="TreeGrafter"/>
</dbReference>
<dbReference type="InterPro" id="IPR015393">
    <property type="entry name" value="DUF1972"/>
</dbReference>
<dbReference type="Gene3D" id="3.40.50.2000">
    <property type="entry name" value="Glycogen Phosphorylase B"/>
    <property type="match status" value="2"/>
</dbReference>
<comment type="caution">
    <text evidence="3">The sequence shown here is derived from an EMBL/GenBank/DDBJ whole genome shotgun (WGS) entry which is preliminary data.</text>
</comment>
<proteinExistence type="predicted"/>
<sequence>MPKSSRADRQAKDRIAILGTVGVPGNYGGFETLAENLVAYHARAGQQSMLTVYCSAPAFTDHSECFGTARRRFLPLNANGVSSIAYDIWSLIDAVLQGHNRILLLGVSGALALPLIRLFPSVTIVTNIDGIEWRRGKWNRLARAVLRWSEWAAVRFSHRVIADNQAIADYVRERYDRPCTVIPYGGDHALAVDGDFTATATLPERYAIALCRIEPENNVAMILEAFAELDMPLVFFGNWDRSDYGRALKARYRDHPTITIHDPVYAPPALRAARDRATLYIHGHSAGGTNPALVEMMHFAIPVLAHGCAFNRHSTEGKARYFETSSELAAEVRALTPEAGAEIGAAMGEIARRRYTWDQIGKDYFDLLQLPSGENEALSSISGHMNTGGPMAVRDPADQTWSKHRSPNKSA</sequence>
<dbReference type="Pfam" id="PF09314">
    <property type="entry name" value="DUF1972"/>
    <property type="match status" value="1"/>
</dbReference>
<evidence type="ECO:0000313" key="4">
    <source>
        <dbReference type="Proteomes" id="UP000295493"/>
    </source>
</evidence>
<feature type="compositionally biased region" description="Basic residues" evidence="1">
    <location>
        <begin position="402"/>
        <end position="411"/>
    </location>
</feature>
<dbReference type="PANTHER" id="PTHR46401">
    <property type="entry name" value="GLYCOSYLTRANSFERASE WBBK-RELATED"/>
    <property type="match status" value="1"/>
</dbReference>
<keyword evidence="4" id="KW-1185">Reference proteome</keyword>
<dbReference type="OrthoDB" id="9792269at2"/>
<dbReference type="Proteomes" id="UP000295493">
    <property type="component" value="Unassembled WGS sequence"/>
</dbReference>
<feature type="domain" description="DUF1972" evidence="2">
    <location>
        <begin position="15"/>
        <end position="186"/>
    </location>
</feature>
<dbReference type="RefSeq" id="WP_133496526.1">
    <property type="nucleotide sequence ID" value="NZ_BMLU01000020.1"/>
</dbReference>
<keyword evidence="3" id="KW-0808">Transferase</keyword>
<feature type="region of interest" description="Disordered" evidence="1">
    <location>
        <begin position="386"/>
        <end position="411"/>
    </location>
</feature>
<evidence type="ECO:0000259" key="2">
    <source>
        <dbReference type="Pfam" id="PF09314"/>
    </source>
</evidence>